<keyword evidence="2" id="KW-0413">Isomerase</keyword>
<dbReference type="RefSeq" id="WP_272463763.1">
    <property type="nucleotide sequence ID" value="NZ_JAPFQL010000118.1"/>
</dbReference>
<evidence type="ECO:0000313" key="3">
    <source>
        <dbReference type="Proteomes" id="UP001150259"/>
    </source>
</evidence>
<dbReference type="InterPro" id="IPR034660">
    <property type="entry name" value="DinB/YfiT-like"/>
</dbReference>
<keyword evidence="3" id="KW-1185">Reference proteome</keyword>
<sequence length="191" mass="20523">MSHLVELAVDEMRTALAPATDRDWDVPAGRLEWSCRETVAHVADDLFSYASQVIAEPADSYLPIEAVIDPHATNADSLLAVAMCGRLLRIAVDSAPPDARGWHPHGTSDPDGFAAMGVVEVLVHTHDVTTGLGLEWWPPSALSAPVLRRLFPLAPSGDAATVLLHVTGRRALVGHELPTSWSWDSSVRVAD</sequence>
<protein>
    <submittedName>
        <fullName evidence="2">Maleylpyruvate isomerase N-terminal domain-containing protein</fullName>
    </submittedName>
</protein>
<organism evidence="2 3">
    <name type="scientific">Intrasporangium calvum</name>
    <dbReference type="NCBI Taxonomy" id="53358"/>
    <lineage>
        <taxon>Bacteria</taxon>
        <taxon>Bacillati</taxon>
        <taxon>Actinomycetota</taxon>
        <taxon>Actinomycetes</taxon>
        <taxon>Micrococcales</taxon>
        <taxon>Intrasporangiaceae</taxon>
        <taxon>Intrasporangium</taxon>
    </lineage>
</organism>
<dbReference type="InterPro" id="IPR024344">
    <property type="entry name" value="MDMPI_metal-binding"/>
</dbReference>
<proteinExistence type="predicted"/>
<dbReference type="Gene3D" id="1.20.120.450">
    <property type="entry name" value="dinb family like domain"/>
    <property type="match status" value="1"/>
</dbReference>
<evidence type="ECO:0000313" key="2">
    <source>
        <dbReference type="EMBL" id="MDC5699204.1"/>
    </source>
</evidence>
<dbReference type="GO" id="GO:0016853">
    <property type="term" value="F:isomerase activity"/>
    <property type="evidence" value="ECO:0007669"/>
    <property type="project" value="UniProtKB-KW"/>
</dbReference>
<comment type="caution">
    <text evidence="2">The sequence shown here is derived from an EMBL/GenBank/DDBJ whole genome shotgun (WGS) entry which is preliminary data.</text>
</comment>
<feature type="domain" description="Mycothiol-dependent maleylpyruvate isomerase metal-binding" evidence="1">
    <location>
        <begin position="7"/>
        <end position="128"/>
    </location>
</feature>
<evidence type="ECO:0000259" key="1">
    <source>
        <dbReference type="Pfam" id="PF11716"/>
    </source>
</evidence>
<dbReference type="Proteomes" id="UP001150259">
    <property type="component" value="Unassembled WGS sequence"/>
</dbReference>
<dbReference type="EMBL" id="JAPFQL010000118">
    <property type="protein sequence ID" value="MDC5699204.1"/>
    <property type="molecule type" value="Genomic_DNA"/>
</dbReference>
<dbReference type="Pfam" id="PF11716">
    <property type="entry name" value="MDMPI_N"/>
    <property type="match status" value="1"/>
</dbReference>
<dbReference type="SUPFAM" id="SSF109854">
    <property type="entry name" value="DinB/YfiT-like putative metalloenzymes"/>
    <property type="match status" value="1"/>
</dbReference>
<reference evidence="2 3" key="1">
    <citation type="submission" date="2022-11" db="EMBL/GenBank/DDBJ databases">
        <title>Anaerobic phenanthrene biodegradation by a DNRA strain PheN6.</title>
        <authorList>
            <person name="Zhang Z."/>
        </authorList>
    </citation>
    <scope>NUCLEOTIDE SEQUENCE [LARGE SCALE GENOMIC DNA]</scope>
    <source>
        <strain evidence="2 3">PheN6</strain>
    </source>
</reference>
<accession>A0ABT5GMA7</accession>
<gene>
    <name evidence="2" type="ORF">OO014_18290</name>
</gene>
<name>A0ABT5GMA7_9MICO</name>